<keyword evidence="3" id="KW-1185">Reference proteome</keyword>
<gene>
    <name evidence="2" type="ORF">LNKW23_15090</name>
</gene>
<evidence type="ECO:0000313" key="3">
    <source>
        <dbReference type="Proteomes" id="UP001239909"/>
    </source>
</evidence>
<feature type="transmembrane region" description="Helical" evidence="1">
    <location>
        <begin position="73"/>
        <end position="98"/>
    </location>
</feature>
<organism evidence="2 3">
    <name type="scientific">Paralimibaculum aggregatum</name>
    <dbReference type="NCBI Taxonomy" id="3036245"/>
    <lineage>
        <taxon>Bacteria</taxon>
        <taxon>Pseudomonadati</taxon>
        <taxon>Pseudomonadota</taxon>
        <taxon>Alphaproteobacteria</taxon>
        <taxon>Rhodobacterales</taxon>
        <taxon>Paracoccaceae</taxon>
        <taxon>Paralimibaculum</taxon>
    </lineage>
</organism>
<sequence>MAGSVVEGVLRRDRAVLIGAMGVLFVLAGLYTVLGLGMEMTALEMTRMAGPAQMPGMTQPAAWGAEHALLVFLMWWVMMIAMMMPAVAPVILLYAVLLRRTSEAALAPRAAAAFLAGYLAAWAGFGLAAALAQWWLEAVGLVSARMMTLVGTVPGALVMILAGAYQFSPLKDACLTHCRSPAEFIARRRRPGIAGAARMGAEHGIYCLGCCWVLMALLFVGGVMNLYWIVGLAALVAAERLAPIGRQVSRVAGAGLIAWGAWALSAAG</sequence>
<keyword evidence="1" id="KW-0472">Membrane</keyword>
<dbReference type="InterPro" id="IPR018688">
    <property type="entry name" value="PpoB2-like"/>
</dbReference>
<dbReference type="EMBL" id="BSYI01000009">
    <property type="protein sequence ID" value="GMG82296.1"/>
    <property type="molecule type" value="Genomic_DNA"/>
</dbReference>
<evidence type="ECO:0000313" key="2">
    <source>
        <dbReference type="EMBL" id="GMG82296.1"/>
    </source>
</evidence>
<feature type="transmembrane region" description="Helical" evidence="1">
    <location>
        <begin position="205"/>
        <end position="228"/>
    </location>
</feature>
<protein>
    <submittedName>
        <fullName evidence="2">DUF2182 domain-containing protein</fullName>
    </submittedName>
</protein>
<dbReference type="RefSeq" id="WP_285671066.1">
    <property type="nucleotide sequence ID" value="NZ_BSYI01000009.1"/>
</dbReference>
<feature type="transmembrane region" description="Helical" evidence="1">
    <location>
        <begin position="110"/>
        <end position="136"/>
    </location>
</feature>
<feature type="transmembrane region" description="Helical" evidence="1">
    <location>
        <begin position="142"/>
        <end position="162"/>
    </location>
</feature>
<feature type="transmembrane region" description="Helical" evidence="1">
    <location>
        <begin position="15"/>
        <end position="38"/>
    </location>
</feature>
<keyword evidence="1" id="KW-1133">Transmembrane helix</keyword>
<keyword evidence="1" id="KW-0812">Transmembrane</keyword>
<reference evidence="2 3" key="1">
    <citation type="submission" date="2023-04" db="EMBL/GenBank/DDBJ databases">
        <title>Marinoamorphus aggregata gen. nov., sp. Nov., isolate from tissue of brittle star Ophioplocus japonicus.</title>
        <authorList>
            <person name="Kawano K."/>
            <person name="Sawayama S."/>
            <person name="Nakagawa S."/>
        </authorList>
    </citation>
    <scope>NUCLEOTIDE SEQUENCE [LARGE SCALE GENOMIC DNA]</scope>
    <source>
        <strain evidence="2 3">NKW23</strain>
    </source>
</reference>
<proteinExistence type="predicted"/>
<accession>A0ABQ6LPB9</accession>
<dbReference type="Pfam" id="PF09948">
    <property type="entry name" value="PpoB2"/>
    <property type="match status" value="1"/>
</dbReference>
<name>A0ABQ6LPB9_9RHOB</name>
<comment type="caution">
    <text evidence="2">The sequence shown here is derived from an EMBL/GenBank/DDBJ whole genome shotgun (WGS) entry which is preliminary data.</text>
</comment>
<evidence type="ECO:0000256" key="1">
    <source>
        <dbReference type="SAM" id="Phobius"/>
    </source>
</evidence>
<dbReference type="Proteomes" id="UP001239909">
    <property type="component" value="Unassembled WGS sequence"/>
</dbReference>